<evidence type="ECO:0000256" key="1">
    <source>
        <dbReference type="ARBA" id="ARBA00038283"/>
    </source>
</evidence>
<proteinExistence type="inferred from homology"/>
<dbReference type="SUPFAM" id="SSF46785">
    <property type="entry name" value="Winged helix' DNA-binding domain"/>
    <property type="match status" value="2"/>
</dbReference>
<organism evidence="3 4">
    <name type="scientific">Spirosoma flavum</name>
    <dbReference type="NCBI Taxonomy" id="2048557"/>
    <lineage>
        <taxon>Bacteria</taxon>
        <taxon>Pseudomonadati</taxon>
        <taxon>Bacteroidota</taxon>
        <taxon>Cytophagia</taxon>
        <taxon>Cytophagales</taxon>
        <taxon>Cytophagaceae</taxon>
        <taxon>Spirosoma</taxon>
    </lineage>
</organism>
<dbReference type="InterPro" id="IPR036390">
    <property type="entry name" value="WH_DNA-bd_sf"/>
</dbReference>
<dbReference type="InterPro" id="IPR036388">
    <property type="entry name" value="WH-like_DNA-bd_sf"/>
</dbReference>
<dbReference type="InterPro" id="IPR000525">
    <property type="entry name" value="Initiator_Rep_WH1"/>
</dbReference>
<accession>A0ABW6AK84</accession>
<evidence type="ECO:0000313" key="4">
    <source>
        <dbReference type="Proteomes" id="UP001597512"/>
    </source>
</evidence>
<name>A0ABW6AK84_9BACT</name>
<reference evidence="4" key="1">
    <citation type="journal article" date="2019" name="Int. J. Syst. Evol. Microbiol.">
        <title>The Global Catalogue of Microorganisms (GCM) 10K type strain sequencing project: providing services to taxonomists for standard genome sequencing and annotation.</title>
        <authorList>
            <consortium name="The Broad Institute Genomics Platform"/>
            <consortium name="The Broad Institute Genome Sequencing Center for Infectious Disease"/>
            <person name="Wu L."/>
            <person name="Ma J."/>
        </authorList>
    </citation>
    <scope>NUCLEOTIDE SEQUENCE [LARGE SCALE GENOMIC DNA]</scope>
    <source>
        <strain evidence="4">KCTC 52490</strain>
    </source>
</reference>
<comment type="similarity">
    <text evidence="1">Belongs to the initiator RepB protein family.</text>
</comment>
<gene>
    <name evidence="3" type="ORF">ACFS25_14605</name>
</gene>
<dbReference type="EMBL" id="JBHUOM010000010">
    <property type="protein sequence ID" value="MFD2935024.1"/>
    <property type="molecule type" value="Genomic_DNA"/>
</dbReference>
<keyword evidence="4" id="KW-1185">Reference proteome</keyword>
<evidence type="ECO:0000259" key="2">
    <source>
        <dbReference type="Pfam" id="PF01051"/>
    </source>
</evidence>
<sequence length="318" mass="36885">MADVRKRIENKNSKADKSIKTVQTILYQGNSITTARYEMSELQKNLMYTLQAAVRPEDTNDTIYTFKVQDIMHDLDRDPENGYRNLQEATKGMMQVVFEMYVNGQLVQVNPFSSAVYDYGKGTISLRVDPNMRPLLTGLTGNFTTFGKETAMRLTGKYAKRMYEMFSQWKDVGTFKVGILDLKHRLNLYDPESGREEYNITNFFRFVVDPAVNEINQRSDLLVRFKQHKTGRKITDLTFTIKWVRLEQELFLPGIENNTTLLGDKLVTRFGLRPDQRDIVLANFELVVIRKKLLEIEKRNSSRPIENWGAYTAKVFGV</sequence>
<dbReference type="Proteomes" id="UP001597512">
    <property type="component" value="Unassembled WGS sequence"/>
</dbReference>
<dbReference type="Pfam" id="PF01051">
    <property type="entry name" value="Rep3_N"/>
    <property type="match status" value="1"/>
</dbReference>
<dbReference type="RefSeq" id="WP_381502158.1">
    <property type="nucleotide sequence ID" value="NZ_JBHUOM010000010.1"/>
</dbReference>
<protein>
    <submittedName>
        <fullName evidence="3">Replication initiation protein</fullName>
    </submittedName>
</protein>
<comment type="caution">
    <text evidence="3">The sequence shown here is derived from an EMBL/GenBank/DDBJ whole genome shotgun (WGS) entry which is preliminary data.</text>
</comment>
<dbReference type="Gene3D" id="1.10.10.10">
    <property type="entry name" value="Winged helix-like DNA-binding domain superfamily/Winged helix DNA-binding domain"/>
    <property type="match status" value="2"/>
</dbReference>
<dbReference type="Pfam" id="PF21205">
    <property type="entry name" value="Rep3_C"/>
    <property type="match status" value="1"/>
</dbReference>
<feature type="domain" description="Initiator Rep protein WH1" evidence="2">
    <location>
        <begin position="26"/>
        <end position="166"/>
    </location>
</feature>
<evidence type="ECO:0000313" key="3">
    <source>
        <dbReference type="EMBL" id="MFD2935024.1"/>
    </source>
</evidence>